<reference evidence="10 11" key="1">
    <citation type="journal article" date="2012" name="Eukaryot. Cell">
        <title>Draft genome sequence of Wickerhamomyces ciferrii NRRL Y-1031 F-60-10.</title>
        <authorList>
            <person name="Schneider J."/>
            <person name="Andrea H."/>
            <person name="Blom J."/>
            <person name="Jaenicke S."/>
            <person name="Ruckert C."/>
            <person name="Schorsch C."/>
            <person name="Szczepanowski R."/>
            <person name="Farwick M."/>
            <person name="Goesmann A."/>
            <person name="Puhler A."/>
            <person name="Schaffer S."/>
            <person name="Tauch A."/>
            <person name="Kohler T."/>
            <person name="Brinkrolf K."/>
        </authorList>
    </citation>
    <scope>NUCLEOTIDE SEQUENCE [LARGE SCALE GENOMIC DNA]</scope>
    <source>
        <strain evidence="11">ATCC 14091 / BCRC 22168 / CBS 111 / JCM 3599 / NBRC 0793 / NRRL Y-1031 F-60-10</strain>
    </source>
</reference>
<dbReference type="HOGENOM" id="CLU_010714_4_0_1"/>
<dbReference type="PANTHER" id="PTHR10766:SF55">
    <property type="entry name" value="TRANSMEMBRANE 9 SUPERFAMILY MEMBER 4"/>
    <property type="match status" value="1"/>
</dbReference>
<evidence type="ECO:0000256" key="3">
    <source>
        <dbReference type="ARBA" id="ARBA00005227"/>
    </source>
</evidence>
<dbReference type="Proteomes" id="UP000009328">
    <property type="component" value="Unassembled WGS sequence"/>
</dbReference>
<evidence type="ECO:0000256" key="5">
    <source>
        <dbReference type="ARBA" id="ARBA00022729"/>
    </source>
</evidence>
<accession>K0KHP8</accession>
<dbReference type="FunCoup" id="K0KHP8">
    <property type="interactions" value="19"/>
</dbReference>
<keyword evidence="5" id="KW-0732">Signal</keyword>
<evidence type="ECO:0000256" key="1">
    <source>
        <dbReference type="ARBA" id="ARBA00004141"/>
    </source>
</evidence>
<evidence type="ECO:0000256" key="6">
    <source>
        <dbReference type="ARBA" id="ARBA00022989"/>
    </source>
</evidence>
<keyword evidence="4 9" id="KW-0812">Transmembrane</keyword>
<protein>
    <recommendedName>
        <fullName evidence="9">Transmembrane 9 superfamily member</fullName>
    </recommendedName>
</protein>
<comment type="caution">
    <text evidence="10">The sequence shown here is derived from an EMBL/GenBank/DDBJ whole genome shotgun (WGS) entry which is preliminary data.</text>
</comment>
<organism evidence="10 11">
    <name type="scientific">Wickerhamomyces ciferrii (strain ATCC 14091 / BCRC 22168 / CBS 111 / JCM 3599 / NBRC 0793 / NRRL Y-1031 F-60-10)</name>
    <name type="common">Yeast</name>
    <name type="synonym">Pichia ciferrii</name>
    <dbReference type="NCBI Taxonomy" id="1206466"/>
    <lineage>
        <taxon>Eukaryota</taxon>
        <taxon>Fungi</taxon>
        <taxon>Dikarya</taxon>
        <taxon>Ascomycota</taxon>
        <taxon>Saccharomycotina</taxon>
        <taxon>Saccharomycetes</taxon>
        <taxon>Phaffomycetales</taxon>
        <taxon>Wickerhamomycetaceae</taxon>
        <taxon>Wickerhamomyces</taxon>
    </lineage>
</organism>
<keyword evidence="8 9" id="KW-0472">Membrane</keyword>
<feature type="transmembrane region" description="Helical" evidence="9">
    <location>
        <begin position="501"/>
        <end position="524"/>
    </location>
</feature>
<feature type="transmembrane region" description="Helical" evidence="9">
    <location>
        <begin position="615"/>
        <end position="637"/>
    </location>
</feature>
<keyword evidence="7" id="KW-0333">Golgi apparatus</keyword>
<feature type="transmembrane region" description="Helical" evidence="9">
    <location>
        <begin position="445"/>
        <end position="472"/>
    </location>
</feature>
<evidence type="ECO:0000256" key="9">
    <source>
        <dbReference type="RuleBase" id="RU363079"/>
    </source>
</evidence>
<evidence type="ECO:0000256" key="4">
    <source>
        <dbReference type="ARBA" id="ARBA00022692"/>
    </source>
</evidence>
<evidence type="ECO:0000256" key="8">
    <source>
        <dbReference type="ARBA" id="ARBA00023136"/>
    </source>
</evidence>
<comment type="subcellular location">
    <subcellularLocation>
        <location evidence="2">Golgi apparatus</location>
    </subcellularLocation>
    <subcellularLocation>
        <location evidence="1">Membrane</location>
        <topology evidence="1">Multi-pass membrane protein</topology>
    </subcellularLocation>
</comment>
<dbReference type="PANTHER" id="PTHR10766">
    <property type="entry name" value="TRANSMEMBRANE 9 SUPERFAMILY PROTEIN"/>
    <property type="match status" value="1"/>
</dbReference>
<evidence type="ECO:0000313" key="11">
    <source>
        <dbReference type="Proteomes" id="UP000009328"/>
    </source>
</evidence>
<feature type="transmembrane region" description="Helical" evidence="9">
    <location>
        <begin position="340"/>
        <end position="369"/>
    </location>
</feature>
<proteinExistence type="inferred from homology"/>
<sequence>MLKNRQNKPAFQNSIKNQNKNKKIKLARLPDDISRWTPTYYEKGEKVNLLVNRVESDSTQLPYAYYELPFICPPTKDARPLHLSLNEVIRGDRIWGSDYILNFNEDAACHRLCDRITRPQAIKRADELIRSGYVVEWQIDDLPGATTFISSTDNKKYYAAGFPLGFVRDGNTYLNNHVMLVIRFHTEKDGKKTIVGFEVYPRSVSDFHCPGASKNHEHFMLNPDSNENVVIPYTYAVYWREESKVSWSERWNLYFTGEVNDDHIHWISLINSLVLVSFLSAVVGVVLLRTLNRDIQTYNNSNIDIATDNIPIESDKSDNFNNSGWKLISNDVFREPKKPLLLSIILSSGVQVFFTIIGVLIVSVLGILGPNIRNSVLTAALSFFIIGGTAAGYSGIRFFKMFKNEQNGINSIKYSILFGGTLPFLVLLSVLILNCIVWAKDSSVALPFGTVVLLITFFLVLEVPLSIIGGILGNKSIPPKNNANLNLPVKNVGAQPKFLKYFYSIPIFGVIPFGTIYVELLFVFRSVWLEKTSFYYMYGFLSFTILLLSVVVIECVIVAIYLSLIYGDWRWQWRSFWIGTSVAWYIEIYSIYYFFSHLKVTDFPSIVLFFSYTTILSILIGIATGALGLFAASTFIYKIYGAIKAD</sequence>
<dbReference type="GO" id="GO:0072657">
    <property type="term" value="P:protein localization to membrane"/>
    <property type="evidence" value="ECO:0007669"/>
    <property type="project" value="TreeGrafter"/>
</dbReference>
<feature type="transmembrane region" description="Helical" evidence="9">
    <location>
        <begin position="576"/>
        <end position="595"/>
    </location>
</feature>
<dbReference type="GO" id="GO:0005794">
    <property type="term" value="C:Golgi apparatus"/>
    <property type="evidence" value="ECO:0007669"/>
    <property type="project" value="UniProtKB-SubCell"/>
</dbReference>
<dbReference type="Pfam" id="PF02990">
    <property type="entry name" value="EMP70"/>
    <property type="match status" value="1"/>
</dbReference>
<dbReference type="eggNOG" id="KOG1278">
    <property type="taxonomic scope" value="Eukaryota"/>
</dbReference>
<dbReference type="AlphaFoldDB" id="K0KHP8"/>
<dbReference type="InParanoid" id="K0KHP8"/>
<feature type="transmembrane region" description="Helical" evidence="9">
    <location>
        <begin position="536"/>
        <end position="564"/>
    </location>
</feature>
<evidence type="ECO:0000256" key="7">
    <source>
        <dbReference type="ARBA" id="ARBA00023034"/>
    </source>
</evidence>
<comment type="similarity">
    <text evidence="3 9">Belongs to the nonaspanin (TM9SF) (TC 9.A.2) family.</text>
</comment>
<feature type="transmembrane region" description="Helical" evidence="9">
    <location>
        <begin position="375"/>
        <end position="396"/>
    </location>
</feature>
<feature type="transmembrane region" description="Helical" evidence="9">
    <location>
        <begin position="416"/>
        <end position="439"/>
    </location>
</feature>
<feature type="transmembrane region" description="Helical" evidence="9">
    <location>
        <begin position="266"/>
        <end position="288"/>
    </location>
</feature>
<evidence type="ECO:0000256" key="2">
    <source>
        <dbReference type="ARBA" id="ARBA00004555"/>
    </source>
</evidence>
<name>K0KHP8_WICCF</name>
<keyword evidence="6 9" id="KW-1133">Transmembrane helix</keyword>
<evidence type="ECO:0000313" key="10">
    <source>
        <dbReference type="EMBL" id="CCH44730.1"/>
    </source>
</evidence>
<dbReference type="EMBL" id="CAIF01000152">
    <property type="protein sequence ID" value="CCH44730.1"/>
    <property type="molecule type" value="Genomic_DNA"/>
</dbReference>
<dbReference type="GO" id="GO:0016020">
    <property type="term" value="C:membrane"/>
    <property type="evidence" value="ECO:0007669"/>
    <property type="project" value="UniProtKB-SubCell"/>
</dbReference>
<gene>
    <name evidence="10" type="ORF">BN7_4298</name>
</gene>
<dbReference type="InterPro" id="IPR004240">
    <property type="entry name" value="EMP70"/>
</dbReference>
<keyword evidence="11" id="KW-1185">Reference proteome</keyword>